<dbReference type="InterPro" id="IPR000086">
    <property type="entry name" value="NUDIX_hydrolase_dom"/>
</dbReference>
<dbReference type="GO" id="GO:0005737">
    <property type="term" value="C:cytoplasm"/>
    <property type="evidence" value="ECO:0007669"/>
    <property type="project" value="TreeGrafter"/>
</dbReference>
<dbReference type="Pfam" id="PF00293">
    <property type="entry name" value="NUDIX"/>
    <property type="match status" value="1"/>
</dbReference>
<accession>A0A6C0JW28</accession>
<dbReference type="InterPro" id="IPR015797">
    <property type="entry name" value="NUDIX_hydrolase-like_dom_sf"/>
</dbReference>
<dbReference type="PANTHER" id="PTHR23114:SF17">
    <property type="entry name" value="M7GPPPN-MRNA HYDROLASE"/>
    <property type="match status" value="1"/>
</dbReference>
<evidence type="ECO:0000313" key="3">
    <source>
        <dbReference type="EMBL" id="QHU09121.1"/>
    </source>
</evidence>
<dbReference type="InterPro" id="IPR020084">
    <property type="entry name" value="NUDIX_hydrolase_CS"/>
</dbReference>
<dbReference type="Gene3D" id="3.90.79.10">
    <property type="entry name" value="Nucleoside Triphosphate Pyrophosphohydrolase"/>
    <property type="match status" value="1"/>
</dbReference>
<protein>
    <recommendedName>
        <fullName evidence="2">Nudix hydrolase domain-containing protein</fullName>
    </recommendedName>
</protein>
<dbReference type="PANTHER" id="PTHR23114">
    <property type="entry name" value="M7GPPPN-MRNA HYDROLASE"/>
    <property type="match status" value="1"/>
</dbReference>
<organism evidence="3">
    <name type="scientific">viral metagenome</name>
    <dbReference type="NCBI Taxonomy" id="1070528"/>
    <lineage>
        <taxon>unclassified sequences</taxon>
        <taxon>metagenomes</taxon>
        <taxon>organismal metagenomes</taxon>
    </lineage>
</organism>
<dbReference type="AlphaFoldDB" id="A0A6C0JW28"/>
<dbReference type="GO" id="GO:0016787">
    <property type="term" value="F:hydrolase activity"/>
    <property type="evidence" value="ECO:0007669"/>
    <property type="project" value="UniProtKB-KW"/>
</dbReference>
<name>A0A6C0JW28_9ZZZZ</name>
<evidence type="ECO:0000256" key="1">
    <source>
        <dbReference type="ARBA" id="ARBA00022801"/>
    </source>
</evidence>
<reference evidence="3" key="1">
    <citation type="journal article" date="2020" name="Nature">
        <title>Giant virus diversity and host interactions through global metagenomics.</title>
        <authorList>
            <person name="Schulz F."/>
            <person name="Roux S."/>
            <person name="Paez-Espino D."/>
            <person name="Jungbluth S."/>
            <person name="Walsh D.A."/>
            <person name="Denef V.J."/>
            <person name="McMahon K.D."/>
            <person name="Konstantinidis K.T."/>
            <person name="Eloe-Fadrosh E.A."/>
            <person name="Kyrpides N.C."/>
            <person name="Woyke T."/>
        </authorList>
    </citation>
    <scope>NUCLEOTIDE SEQUENCE</scope>
    <source>
        <strain evidence="3">GVMAG-S-1074260-58</strain>
    </source>
</reference>
<dbReference type="PROSITE" id="PS51462">
    <property type="entry name" value="NUDIX"/>
    <property type="match status" value="1"/>
</dbReference>
<feature type="domain" description="Nudix hydrolase" evidence="2">
    <location>
        <begin position="22"/>
        <end position="255"/>
    </location>
</feature>
<sequence length="264" mass="31276">MTNTNSCNNCLEYGHSFHQCKKPITSLGIIVFKYDKYNIPNYLIICRKDSLGYVDFMRGKYNPNNPFYLQNIINGMTIHEKKRLLSQPFDTLWKELWGGNIDIHYKGEEQMSRDKYNKVVQGIQHTQSDYTLQSLIASSTTQWTEPEWGFPKGRRNYQEKNINCALREFEEETGYPSTSLTIMQNIMPLEEVFTGSNYKSYKHCYYIAHMDSDVPTMGIQKTEVSDMKWVYFNDAIQMIREYNIEKKNIIERVNKIICKYRIYI</sequence>
<dbReference type="PROSITE" id="PS00893">
    <property type="entry name" value="NUDIX_BOX"/>
    <property type="match status" value="1"/>
</dbReference>
<dbReference type="EMBL" id="MN740705">
    <property type="protein sequence ID" value="QHU09121.1"/>
    <property type="molecule type" value="Genomic_DNA"/>
</dbReference>
<keyword evidence="1" id="KW-0378">Hydrolase</keyword>
<proteinExistence type="predicted"/>
<dbReference type="SUPFAM" id="SSF55811">
    <property type="entry name" value="Nudix"/>
    <property type="match status" value="1"/>
</dbReference>
<evidence type="ECO:0000259" key="2">
    <source>
        <dbReference type="PROSITE" id="PS51462"/>
    </source>
</evidence>
<dbReference type="GO" id="GO:0000290">
    <property type="term" value="P:deadenylation-dependent decapping of nuclear-transcribed mRNA"/>
    <property type="evidence" value="ECO:0007669"/>
    <property type="project" value="TreeGrafter"/>
</dbReference>